<evidence type="ECO:0000313" key="13">
    <source>
        <dbReference type="Proteomes" id="UP001181693"/>
    </source>
</evidence>
<dbReference type="GO" id="GO:0003073">
    <property type="term" value="P:regulation of systemic arterial blood pressure"/>
    <property type="evidence" value="ECO:0007669"/>
    <property type="project" value="TreeGrafter"/>
</dbReference>
<evidence type="ECO:0000313" key="12">
    <source>
        <dbReference type="EMBL" id="DBA17605.1"/>
    </source>
</evidence>
<keyword evidence="7" id="KW-0027">Amidation</keyword>
<sequence length="192" mass="21990">MELAYTIVLLISYLTFLGSVMARLEVSLGDKKKWNLIRGNRMKREVMTLLSNDAMTEGSFVRPEDTKDSMMPQNSNGAHIRVKRYRHSFSNYPQVSYGGCKFGTCIVHNLANKIYQYTDKDKDTTAPIKKIQGYGRRRRSVPERRLLLPVVDGKIQPWWVSTRSGKSKAQQLLDVNVASKTKGKLFQTLLRT</sequence>
<dbReference type="PANTHER" id="PTHR23414">
    <property type="entry name" value="ADRENOMEDULLIN, ADM"/>
    <property type="match status" value="1"/>
</dbReference>
<accession>A0AAV2ZPY8</accession>
<feature type="signal peptide" evidence="11">
    <location>
        <begin position="1"/>
        <end position="22"/>
    </location>
</feature>
<evidence type="ECO:0000256" key="5">
    <source>
        <dbReference type="ARBA" id="ARBA00022702"/>
    </source>
</evidence>
<dbReference type="Pfam" id="PF00214">
    <property type="entry name" value="Calc_CGRP_IAPP"/>
    <property type="match status" value="1"/>
</dbReference>
<evidence type="ECO:0000256" key="10">
    <source>
        <dbReference type="ARBA" id="ARBA00049577"/>
    </source>
</evidence>
<evidence type="ECO:0000256" key="11">
    <source>
        <dbReference type="SAM" id="SignalP"/>
    </source>
</evidence>
<evidence type="ECO:0000256" key="7">
    <source>
        <dbReference type="ARBA" id="ARBA00022815"/>
    </source>
</evidence>
<dbReference type="Proteomes" id="UP001181693">
    <property type="component" value="Unassembled WGS sequence"/>
</dbReference>
<dbReference type="GO" id="GO:0007189">
    <property type="term" value="P:adenylate cyclase-activating G protein-coupled receptor signaling pathway"/>
    <property type="evidence" value="ECO:0007669"/>
    <property type="project" value="TreeGrafter"/>
</dbReference>
<dbReference type="InterPro" id="IPR001710">
    <property type="entry name" value="Pro-ADM"/>
</dbReference>
<dbReference type="AlphaFoldDB" id="A0AAV2ZPY8"/>
<dbReference type="InterPro" id="IPR021116">
    <property type="entry name" value="Calcitonin/adrenomedullin"/>
</dbReference>
<organism evidence="12 13">
    <name type="scientific">Pyxicephalus adspersus</name>
    <name type="common">African bullfrog</name>
    <dbReference type="NCBI Taxonomy" id="30357"/>
    <lineage>
        <taxon>Eukaryota</taxon>
        <taxon>Metazoa</taxon>
        <taxon>Chordata</taxon>
        <taxon>Craniata</taxon>
        <taxon>Vertebrata</taxon>
        <taxon>Euteleostomi</taxon>
        <taxon>Amphibia</taxon>
        <taxon>Batrachia</taxon>
        <taxon>Anura</taxon>
        <taxon>Neobatrachia</taxon>
        <taxon>Ranoidea</taxon>
        <taxon>Pyxicephalidae</taxon>
        <taxon>Pyxicephalinae</taxon>
        <taxon>Pyxicephalus</taxon>
    </lineage>
</organism>
<dbReference type="GO" id="GO:0005615">
    <property type="term" value="C:extracellular space"/>
    <property type="evidence" value="ECO:0007669"/>
    <property type="project" value="TreeGrafter"/>
</dbReference>
<evidence type="ECO:0000256" key="9">
    <source>
        <dbReference type="ARBA" id="ARBA00023472"/>
    </source>
</evidence>
<gene>
    <name evidence="12" type="ORF">GDO54_003026</name>
</gene>
<proteinExistence type="inferred from homology"/>
<comment type="subcellular location">
    <subcellularLocation>
        <location evidence="1">Secreted</location>
    </subcellularLocation>
</comment>
<dbReference type="InterPro" id="IPR051665">
    <property type="entry name" value="Adrenomedullin-reg_peptide"/>
</dbReference>
<dbReference type="GO" id="GO:1990410">
    <property type="term" value="P:adrenomedullin receptor signaling pathway"/>
    <property type="evidence" value="ECO:0007669"/>
    <property type="project" value="TreeGrafter"/>
</dbReference>
<keyword evidence="3" id="KW-0964">Secreted</keyword>
<keyword evidence="6 11" id="KW-0732">Signal</keyword>
<comment type="caution">
    <text evidence="12">The sequence shown here is derived from an EMBL/GenBank/DDBJ whole genome shotgun (WGS) entry which is preliminary data.</text>
</comment>
<evidence type="ECO:0000256" key="1">
    <source>
        <dbReference type="ARBA" id="ARBA00004613"/>
    </source>
</evidence>
<dbReference type="PANTHER" id="PTHR23414:SF3">
    <property type="entry name" value="PRO-ADRENOMEDULLIN"/>
    <property type="match status" value="1"/>
</dbReference>
<evidence type="ECO:0000256" key="3">
    <source>
        <dbReference type="ARBA" id="ARBA00022525"/>
    </source>
</evidence>
<comment type="function">
    <text evidence="10">ADM function is mediated by the CALCRL-RAMP2 and CALCRL-RAMP3 receptor complexes with ADM showing the highest potency for the CALCRL-RAMP2 complex.</text>
</comment>
<evidence type="ECO:0000256" key="4">
    <source>
        <dbReference type="ARBA" id="ARBA00022685"/>
    </source>
</evidence>
<name>A0AAV2ZPY8_PYXAD</name>
<dbReference type="GO" id="GO:0010460">
    <property type="term" value="P:positive regulation of heart rate"/>
    <property type="evidence" value="ECO:0007669"/>
    <property type="project" value="TreeGrafter"/>
</dbReference>
<reference evidence="12" key="1">
    <citation type="thesis" date="2020" institute="ProQuest LLC" country="789 East Eisenhower Parkway, Ann Arbor, MI, USA">
        <title>Comparative Genomics and Chromosome Evolution.</title>
        <authorList>
            <person name="Mudd A.B."/>
        </authorList>
    </citation>
    <scope>NUCLEOTIDE SEQUENCE</scope>
    <source>
        <strain evidence="12">1538</strain>
        <tissue evidence="12">Blood</tissue>
    </source>
</reference>
<protein>
    <recommendedName>
        <fullName evidence="9">Pro-adrenomedullin</fullName>
    </recommendedName>
</protein>
<evidence type="ECO:0000256" key="2">
    <source>
        <dbReference type="ARBA" id="ARBA00010575"/>
    </source>
</evidence>
<dbReference type="EMBL" id="DYDO01000010">
    <property type="protein sequence ID" value="DBA17605.1"/>
    <property type="molecule type" value="Genomic_DNA"/>
</dbReference>
<keyword evidence="5" id="KW-0372">Hormone</keyword>
<keyword evidence="13" id="KW-1185">Reference proteome</keyword>
<evidence type="ECO:0000256" key="6">
    <source>
        <dbReference type="ARBA" id="ARBA00022729"/>
    </source>
</evidence>
<evidence type="ECO:0000256" key="8">
    <source>
        <dbReference type="ARBA" id="ARBA00023157"/>
    </source>
</evidence>
<feature type="chain" id="PRO_5043999525" description="Pro-adrenomedullin" evidence="11">
    <location>
        <begin position="23"/>
        <end position="192"/>
    </location>
</feature>
<dbReference type="PRINTS" id="PR00801">
    <property type="entry name" value="ADRENOMEDULN"/>
</dbReference>
<dbReference type="GO" id="GO:0031700">
    <property type="term" value="F:adrenomedullin receptor binding"/>
    <property type="evidence" value="ECO:0007669"/>
    <property type="project" value="TreeGrafter"/>
</dbReference>
<dbReference type="GO" id="GO:0005179">
    <property type="term" value="F:hormone activity"/>
    <property type="evidence" value="ECO:0007669"/>
    <property type="project" value="UniProtKB-KW"/>
</dbReference>
<keyword evidence="4" id="KW-0165">Cleavage on pair of basic residues</keyword>
<comment type="similarity">
    <text evidence="2">Belongs to the adrenomedullin family.</text>
</comment>
<keyword evidence="8" id="KW-1015">Disulfide bond</keyword>